<feature type="transmembrane region" description="Helical" evidence="2">
    <location>
        <begin position="181"/>
        <end position="197"/>
    </location>
</feature>
<dbReference type="NCBIfam" id="TIGR02458">
    <property type="entry name" value="CbtA"/>
    <property type="match status" value="1"/>
</dbReference>
<feature type="transmembrane region" description="Helical" evidence="2">
    <location>
        <begin position="122"/>
        <end position="139"/>
    </location>
</feature>
<sequence length="246" mass="25857">MPLKERTMSLFRSIVFASVFVGAVAGAAITAVQSVGTNRLIAQAEVYEKAGEGHHHSEADESGEVASAHHASAHEEGGWEPADGIERTTFTLAANILTAIGYALVIISLIAMRGKPVTWRDGLAWGVAAFSCVMLAPMLGLPPELPGAPSAPLNDRQLWWVATALCTAVSLALVVFKRKPWALVVALAIFAAPHLVGAPVAPEGAHALAPEALERKFIAAAVITSLLLWSMIGSLGATVFNRLEAR</sequence>
<keyword evidence="2" id="KW-0812">Transmembrane</keyword>
<accession>U4Q4C7</accession>
<evidence type="ECO:0000256" key="2">
    <source>
        <dbReference type="SAM" id="Phobius"/>
    </source>
</evidence>
<name>U4Q4C7_9HYPH</name>
<keyword evidence="2" id="KW-0472">Membrane</keyword>
<dbReference type="PATRIC" id="fig|424182.3.peg.5109"/>
<dbReference type="InterPro" id="IPR012666">
    <property type="entry name" value="CbtA_put"/>
</dbReference>
<evidence type="ECO:0000313" key="4">
    <source>
        <dbReference type="Proteomes" id="UP000016944"/>
    </source>
</evidence>
<organism evidence="3 4">
    <name type="scientific">Agrobacterium pusense</name>
    <dbReference type="NCBI Taxonomy" id="648995"/>
    <lineage>
        <taxon>Bacteria</taxon>
        <taxon>Pseudomonadati</taxon>
        <taxon>Pseudomonadota</taxon>
        <taxon>Alphaproteobacteria</taxon>
        <taxon>Hyphomicrobiales</taxon>
        <taxon>Rhizobiaceae</taxon>
        <taxon>Rhizobium/Agrobacterium group</taxon>
        <taxon>Agrobacterium</taxon>
    </lineage>
</organism>
<dbReference type="KEGG" id="rir:BN877_p0391"/>
<reference evidence="3 4" key="1">
    <citation type="journal article" date="2013" name="Genome Announc.">
        <title>Complete Genome Sequence of the Sesbania Symbiont and Rice Growth-Promoting Endophyte Rhizobium sp. Strain IRBG74.</title>
        <authorList>
            <person name="Crook M.B."/>
            <person name="Mitra S."/>
            <person name="Ane J.M."/>
            <person name="Sadowsky M.J."/>
            <person name="Gyaneshwar P."/>
        </authorList>
    </citation>
    <scope>NUCLEOTIDE SEQUENCE [LARGE SCALE GENOMIC DNA]</scope>
    <source>
        <strain evidence="3 4">IRBG74</strain>
        <plasmid evidence="4">IRBL74_p</plasmid>
    </source>
</reference>
<keyword evidence="3" id="KW-0614">Plasmid</keyword>
<gene>
    <name evidence="3" type="primary">cbtA</name>
    <name evidence="3" type="ORF">BN877_p0391</name>
</gene>
<dbReference type="EMBL" id="HG518324">
    <property type="protein sequence ID" value="CDI12113.1"/>
    <property type="molecule type" value="Genomic_DNA"/>
</dbReference>
<keyword evidence="2" id="KW-1133">Transmembrane helix</keyword>
<feature type="transmembrane region" description="Helical" evidence="2">
    <location>
        <begin position="159"/>
        <end position="176"/>
    </location>
</feature>
<geneLocation type="plasmid" evidence="3 4">
    <name>IRBL74_p</name>
</geneLocation>
<dbReference type="Proteomes" id="UP000016944">
    <property type="component" value="Plasmid IRBL74_p"/>
</dbReference>
<proteinExistence type="predicted"/>
<protein>
    <submittedName>
        <fullName evidence="3">Cobalt transporter, subunit A</fullName>
    </submittedName>
</protein>
<dbReference type="AlphaFoldDB" id="U4Q4C7"/>
<evidence type="ECO:0000313" key="3">
    <source>
        <dbReference type="EMBL" id="CDI12113.1"/>
    </source>
</evidence>
<dbReference type="HOGENOM" id="CLU_100583_0_0_5"/>
<feature type="transmembrane region" description="Helical" evidence="2">
    <location>
        <begin position="217"/>
        <end position="240"/>
    </location>
</feature>
<dbReference type="Pfam" id="PF09490">
    <property type="entry name" value="CbtA"/>
    <property type="match status" value="1"/>
</dbReference>
<feature type="region of interest" description="Disordered" evidence="1">
    <location>
        <begin position="51"/>
        <end position="81"/>
    </location>
</feature>
<evidence type="ECO:0000256" key="1">
    <source>
        <dbReference type="SAM" id="MobiDB-lite"/>
    </source>
</evidence>
<feature type="transmembrane region" description="Helical" evidence="2">
    <location>
        <begin position="90"/>
        <end position="110"/>
    </location>
</feature>